<comment type="caution">
    <text evidence="3">The sequence shown here is derived from an EMBL/GenBank/DDBJ whole genome shotgun (WGS) entry which is preliminary data.</text>
</comment>
<dbReference type="PANTHER" id="PTHR33594">
    <property type="entry name" value="SUPERFAMILY HYDROLASE, PUTATIVE (AFU_ORTHOLOGUE AFUA_1G03035)-RELATED"/>
    <property type="match status" value="1"/>
</dbReference>
<dbReference type="CDD" id="cd00077">
    <property type="entry name" value="HDc"/>
    <property type="match status" value="1"/>
</dbReference>
<accession>A0ABR3X604</accession>
<dbReference type="Pfam" id="PF01966">
    <property type="entry name" value="HD"/>
    <property type="match status" value="1"/>
</dbReference>
<dbReference type="SUPFAM" id="SSF109604">
    <property type="entry name" value="HD-domain/PDEase-like"/>
    <property type="match status" value="1"/>
</dbReference>
<dbReference type="Proteomes" id="UP001583177">
    <property type="component" value="Unassembled WGS sequence"/>
</dbReference>
<dbReference type="InterPro" id="IPR003607">
    <property type="entry name" value="HD/PDEase_dom"/>
</dbReference>
<proteinExistence type="predicted"/>
<evidence type="ECO:0000256" key="1">
    <source>
        <dbReference type="SAM" id="MobiDB-lite"/>
    </source>
</evidence>
<evidence type="ECO:0000313" key="4">
    <source>
        <dbReference type="Proteomes" id="UP001583177"/>
    </source>
</evidence>
<dbReference type="PANTHER" id="PTHR33594:SF1">
    <property type="entry name" value="HD_PDEASE DOMAIN-CONTAINING PROTEIN"/>
    <property type="match status" value="1"/>
</dbReference>
<reference evidence="3 4" key="1">
    <citation type="journal article" date="2024" name="IMA Fungus">
        <title>IMA Genome - F19 : A genome assembly and annotation guide to empower mycologists, including annotated draft genome sequences of Ceratocystis pirilliformis, Diaporthe australafricana, Fusarium ophioides, Paecilomyces lecythidis, and Sporothrix stenoceras.</title>
        <authorList>
            <person name="Aylward J."/>
            <person name="Wilson A.M."/>
            <person name="Visagie C.M."/>
            <person name="Spraker J."/>
            <person name="Barnes I."/>
            <person name="Buitendag C."/>
            <person name="Ceriani C."/>
            <person name="Del Mar Angel L."/>
            <person name="du Plessis D."/>
            <person name="Fuchs T."/>
            <person name="Gasser K."/>
            <person name="Kramer D."/>
            <person name="Li W."/>
            <person name="Munsamy K."/>
            <person name="Piso A."/>
            <person name="Price J.L."/>
            <person name="Sonnekus B."/>
            <person name="Thomas C."/>
            <person name="van der Nest A."/>
            <person name="van Dijk A."/>
            <person name="van Heerden A."/>
            <person name="van Vuuren N."/>
            <person name="Yilmaz N."/>
            <person name="Duong T.A."/>
            <person name="van der Merwe N.A."/>
            <person name="Wingfield M.J."/>
            <person name="Wingfield B.D."/>
        </authorList>
    </citation>
    <scope>NUCLEOTIDE SEQUENCE [LARGE SCALE GENOMIC DNA]</scope>
    <source>
        <strain evidence="3 4">CMW 18300</strain>
    </source>
</reference>
<protein>
    <recommendedName>
        <fullName evidence="2">HD/PDEase domain-containing protein</fullName>
    </recommendedName>
</protein>
<gene>
    <name evidence="3" type="ORF">Daus18300_004862</name>
</gene>
<name>A0ABR3X604_9PEZI</name>
<sequence length="256" mass="28390">MDEVLMKQVGARGHGKKNPVAEEPTEPIPVPVPTNALSGQNGNVADEALVQSTTLYVKEYMSHYDPSHDYSHIQRVLRLALLILEKESQSDAVTRPQYDKTLVTLGALLHDVGDRKYLLPGQDSTTLVRDVLLERGCPTDLAIKVQDLVLHVSFSTEKKDPQKVLSKIASIPELAIVQDADRLDAIGAVGIARCFTFGGAKMSQRGLKGCVDHFEEKLELLEGMMKTDTGKKLARERTERLKVFRGWWESENLGLS</sequence>
<evidence type="ECO:0000259" key="2">
    <source>
        <dbReference type="SMART" id="SM00471"/>
    </source>
</evidence>
<feature type="region of interest" description="Disordered" evidence="1">
    <location>
        <begin position="1"/>
        <end position="29"/>
    </location>
</feature>
<dbReference type="EMBL" id="JAWRVE010000034">
    <property type="protein sequence ID" value="KAL1871117.1"/>
    <property type="molecule type" value="Genomic_DNA"/>
</dbReference>
<evidence type="ECO:0000313" key="3">
    <source>
        <dbReference type="EMBL" id="KAL1871117.1"/>
    </source>
</evidence>
<dbReference type="SMART" id="SM00471">
    <property type="entry name" value="HDc"/>
    <property type="match status" value="1"/>
</dbReference>
<dbReference type="Gene3D" id="1.10.3210.50">
    <property type="match status" value="1"/>
</dbReference>
<keyword evidence="4" id="KW-1185">Reference proteome</keyword>
<dbReference type="InterPro" id="IPR006674">
    <property type="entry name" value="HD_domain"/>
</dbReference>
<organism evidence="3 4">
    <name type="scientific">Diaporthe australafricana</name>
    <dbReference type="NCBI Taxonomy" id="127596"/>
    <lineage>
        <taxon>Eukaryota</taxon>
        <taxon>Fungi</taxon>
        <taxon>Dikarya</taxon>
        <taxon>Ascomycota</taxon>
        <taxon>Pezizomycotina</taxon>
        <taxon>Sordariomycetes</taxon>
        <taxon>Sordariomycetidae</taxon>
        <taxon>Diaporthales</taxon>
        <taxon>Diaporthaceae</taxon>
        <taxon>Diaporthe</taxon>
    </lineage>
</organism>
<feature type="domain" description="HD/PDEase" evidence="2">
    <location>
        <begin position="65"/>
        <end position="195"/>
    </location>
</feature>